<sequence>MINHRFFVVSGYCLLIGTLLLVGTMVLHPAGGSMDHIRRITPLLMGSHALAIGSLPLLGFGCYGLAIRLASPSRLATLALITLFFGLLAGLIAATINGLTLPLFVANQPDASAEQLKLIIRYGFLINKPMSYILMACLTVSVGIWSALMLRRNDLSRWLGYGGVGLVGLGLLGTVIGYDFHGVGGFRLFVFALAGWLVGVGVLLIRTRPADPATPAIVQ</sequence>
<evidence type="ECO:0000313" key="3">
    <source>
        <dbReference type="Proteomes" id="UP000253383"/>
    </source>
</evidence>
<gene>
    <name evidence="2" type="ORF">DUE52_21665</name>
</gene>
<feature type="transmembrane region" description="Helical" evidence="1">
    <location>
        <begin position="7"/>
        <end position="27"/>
    </location>
</feature>
<organism evidence="2 3">
    <name type="scientific">Larkinella punicea</name>
    <dbReference type="NCBI Taxonomy" id="2315727"/>
    <lineage>
        <taxon>Bacteria</taxon>
        <taxon>Pseudomonadati</taxon>
        <taxon>Bacteroidota</taxon>
        <taxon>Cytophagia</taxon>
        <taxon>Cytophagales</taxon>
        <taxon>Spirosomataceae</taxon>
        <taxon>Larkinella</taxon>
    </lineage>
</organism>
<keyword evidence="3" id="KW-1185">Reference proteome</keyword>
<dbReference type="RefSeq" id="WP_114408148.1">
    <property type="nucleotide sequence ID" value="NZ_QOWE01000019.1"/>
</dbReference>
<evidence type="ECO:0000313" key="2">
    <source>
        <dbReference type="EMBL" id="RCR67413.1"/>
    </source>
</evidence>
<feature type="transmembrane region" description="Helical" evidence="1">
    <location>
        <begin position="158"/>
        <end position="178"/>
    </location>
</feature>
<proteinExistence type="predicted"/>
<protein>
    <recommendedName>
        <fullName evidence="4">DUF4386 domain-containing protein</fullName>
    </recommendedName>
</protein>
<dbReference type="Proteomes" id="UP000253383">
    <property type="component" value="Unassembled WGS sequence"/>
</dbReference>
<feature type="transmembrane region" description="Helical" evidence="1">
    <location>
        <begin position="78"/>
        <end position="99"/>
    </location>
</feature>
<feature type="transmembrane region" description="Helical" evidence="1">
    <location>
        <begin position="132"/>
        <end position="151"/>
    </location>
</feature>
<dbReference type="AlphaFoldDB" id="A0A368JLI1"/>
<feature type="transmembrane region" description="Helical" evidence="1">
    <location>
        <begin position="47"/>
        <end position="66"/>
    </location>
</feature>
<reference evidence="2 3" key="1">
    <citation type="submission" date="2018-07" db="EMBL/GenBank/DDBJ databases">
        <title>Genome analysis of Larkinella rosea.</title>
        <authorList>
            <person name="Zhou Z."/>
            <person name="Wang G."/>
        </authorList>
    </citation>
    <scope>NUCLEOTIDE SEQUENCE [LARGE SCALE GENOMIC DNA]</scope>
    <source>
        <strain evidence="3">zzj9</strain>
    </source>
</reference>
<dbReference type="OrthoDB" id="1163320at2"/>
<evidence type="ECO:0000256" key="1">
    <source>
        <dbReference type="SAM" id="Phobius"/>
    </source>
</evidence>
<dbReference type="EMBL" id="QOWE01000019">
    <property type="protein sequence ID" value="RCR67413.1"/>
    <property type="molecule type" value="Genomic_DNA"/>
</dbReference>
<feature type="transmembrane region" description="Helical" evidence="1">
    <location>
        <begin position="184"/>
        <end position="205"/>
    </location>
</feature>
<name>A0A368JLI1_9BACT</name>
<keyword evidence="1" id="KW-0812">Transmembrane</keyword>
<evidence type="ECO:0008006" key="4">
    <source>
        <dbReference type="Google" id="ProtNLM"/>
    </source>
</evidence>
<accession>A0A368JLI1</accession>
<comment type="caution">
    <text evidence="2">The sequence shown here is derived from an EMBL/GenBank/DDBJ whole genome shotgun (WGS) entry which is preliminary data.</text>
</comment>
<keyword evidence="1" id="KW-1133">Transmembrane helix</keyword>
<keyword evidence="1" id="KW-0472">Membrane</keyword>